<dbReference type="InterPro" id="IPR008763">
    <property type="entry name" value="Peptidase_S55"/>
</dbReference>
<proteinExistence type="predicted"/>
<organism evidence="2 3">
    <name type="scientific">Clostridium intestinale DSM 6191</name>
    <dbReference type="NCBI Taxonomy" id="1121320"/>
    <lineage>
        <taxon>Bacteria</taxon>
        <taxon>Bacillati</taxon>
        <taxon>Bacillota</taxon>
        <taxon>Clostridia</taxon>
        <taxon>Eubacteriales</taxon>
        <taxon>Clostridiaceae</taxon>
        <taxon>Clostridium</taxon>
    </lineage>
</organism>
<dbReference type="Pfam" id="PF17820">
    <property type="entry name" value="PDZ_6"/>
    <property type="match status" value="1"/>
</dbReference>
<dbReference type="SUPFAM" id="SSF50156">
    <property type="entry name" value="PDZ domain-like"/>
    <property type="match status" value="1"/>
</dbReference>
<evidence type="ECO:0000259" key="1">
    <source>
        <dbReference type="PROSITE" id="PS51494"/>
    </source>
</evidence>
<dbReference type="InterPro" id="IPR014219">
    <property type="entry name" value="SpoIVB"/>
</dbReference>
<feature type="domain" description="Peptidase S55" evidence="1">
    <location>
        <begin position="165"/>
        <end position="394"/>
    </location>
</feature>
<dbReference type="RefSeq" id="WP_073019705.1">
    <property type="nucleotide sequence ID" value="NZ_FQXU01000007.1"/>
</dbReference>
<dbReference type="InterPro" id="IPR001478">
    <property type="entry name" value="PDZ"/>
</dbReference>
<dbReference type="SUPFAM" id="SSF50494">
    <property type="entry name" value="Trypsin-like serine proteases"/>
    <property type="match status" value="1"/>
</dbReference>
<sequence length="394" mass="43056">MKNRKIKITALILTPLILLFLLGITVPNKTPKYIYTSTGEIGDYKLTSSPIYSKKIESNKLNINLFGLITVKSVDIKNVKDLEVYPGGTPVGIKLSSKGVLVVGYSDIQIEDKKISSPAKEIGIEIGDLILKINNEDVEDSQDLVRKVSSSKSDEIKIEVSKNGKSEIKTLNRIKATTDGKYKIGLWVRDSTAGVGTLTFSHKETGYYGALGHAIIDGDTNSLITVKKGDLVKSSIINVRKSEKGSPGELRGIFLDEESPLGLISQNTYCGIFGKLNENYQPRSNPIKVGFRDEIKEGKAQILTTVDENGPQYYDIKITKLLAQDEAGPKSMVIEVTDPKLLDKTGGIVQGMSGSPIIQNGKIVGAVTHVLINNPKVGYGIYIEWMLKDAQIIK</sequence>
<reference evidence="2 3" key="1">
    <citation type="submission" date="2016-11" db="EMBL/GenBank/DDBJ databases">
        <authorList>
            <person name="Jaros S."/>
            <person name="Januszkiewicz K."/>
            <person name="Wedrychowicz H."/>
        </authorList>
    </citation>
    <scope>NUCLEOTIDE SEQUENCE [LARGE SCALE GENOMIC DNA]</scope>
    <source>
        <strain evidence="2 3">DSM 6191</strain>
    </source>
</reference>
<protein>
    <submittedName>
        <fullName evidence="2">Stage IV sporulation protein B</fullName>
    </submittedName>
</protein>
<dbReference type="Pfam" id="PF05580">
    <property type="entry name" value="Peptidase_S55"/>
    <property type="match status" value="1"/>
</dbReference>
<dbReference type="InterPro" id="IPR009003">
    <property type="entry name" value="Peptidase_S1_PA"/>
</dbReference>
<dbReference type="InterPro" id="IPR041489">
    <property type="entry name" value="PDZ_6"/>
</dbReference>
<dbReference type="EMBL" id="FQXU01000007">
    <property type="protein sequence ID" value="SHI17306.1"/>
    <property type="molecule type" value="Genomic_DNA"/>
</dbReference>
<evidence type="ECO:0000313" key="3">
    <source>
        <dbReference type="Proteomes" id="UP000184241"/>
    </source>
</evidence>
<dbReference type="Gene3D" id="2.30.42.10">
    <property type="match status" value="1"/>
</dbReference>
<dbReference type="SMART" id="SM00228">
    <property type="entry name" value="PDZ"/>
    <property type="match status" value="1"/>
</dbReference>
<evidence type="ECO:0000313" key="2">
    <source>
        <dbReference type="EMBL" id="SHI17306.1"/>
    </source>
</evidence>
<dbReference type="PROSITE" id="PS51494">
    <property type="entry name" value="SPOIVB"/>
    <property type="match status" value="1"/>
</dbReference>
<dbReference type="Proteomes" id="UP000184241">
    <property type="component" value="Unassembled WGS sequence"/>
</dbReference>
<accession>A0A1M5YZ64</accession>
<dbReference type="AlphaFoldDB" id="A0A1M5YZ64"/>
<dbReference type="InterPro" id="IPR036034">
    <property type="entry name" value="PDZ_sf"/>
</dbReference>
<dbReference type="NCBIfam" id="TIGR02860">
    <property type="entry name" value="spore_IV_B"/>
    <property type="match status" value="1"/>
</dbReference>
<name>A0A1M5YZ64_9CLOT</name>
<gene>
    <name evidence="2" type="ORF">SAMN02745941_02368</name>
</gene>